<keyword evidence="3" id="KW-1185">Reference proteome</keyword>
<dbReference type="AlphaFoldDB" id="A0A0C9SZW6"/>
<evidence type="ECO:0000313" key="2">
    <source>
        <dbReference type="EMBL" id="KIJ08910.1"/>
    </source>
</evidence>
<reference evidence="2 3" key="1">
    <citation type="submission" date="2014-06" db="EMBL/GenBank/DDBJ databases">
        <authorList>
            <consortium name="DOE Joint Genome Institute"/>
            <person name="Kuo A."/>
            <person name="Kohler A."/>
            <person name="Nagy L.G."/>
            <person name="Floudas D."/>
            <person name="Copeland A."/>
            <person name="Barry K.W."/>
            <person name="Cichocki N."/>
            <person name="Veneault-Fourrey C."/>
            <person name="LaButti K."/>
            <person name="Lindquist E.A."/>
            <person name="Lipzen A."/>
            <person name="Lundell T."/>
            <person name="Morin E."/>
            <person name="Murat C."/>
            <person name="Sun H."/>
            <person name="Tunlid A."/>
            <person name="Henrissat B."/>
            <person name="Grigoriev I.V."/>
            <person name="Hibbett D.S."/>
            <person name="Martin F."/>
            <person name="Nordberg H.P."/>
            <person name="Cantor M.N."/>
            <person name="Hua S.X."/>
        </authorList>
    </citation>
    <scope>NUCLEOTIDE SEQUENCE [LARGE SCALE GENOMIC DNA]</scope>
    <source>
        <strain evidence="2 3">ATCC 200175</strain>
    </source>
</reference>
<evidence type="ECO:0000313" key="3">
    <source>
        <dbReference type="Proteomes" id="UP000053647"/>
    </source>
</evidence>
<dbReference type="HOGENOM" id="CLU_006344_0_2_1"/>
<sequence>MLAVRGILDFVYYAQYQSHTEDTLQKMDDALKLFHQNKAVFVDLGHRTHFNIPKIHSMVHYTTSIQLFGSADGFNTELPERLHIDLAKRAYRASNKRDYVVQMTKWLRRQESLHLQDLFLTWHQHSLTPDSDNGGDPDDAPSESDSDSENEVAVDTPIPTLHTDVSMRQLNRFIMINKICGYYLPSSCPLPNTPVSQVQERHQAPLFIQSLEGYLRRTFPMARQPIHIRPFDWIDVFKYISILGPSRPHMSDTKRLFKVHASPESPPCDPRKKPTPVIFDTALVVEDPEQFTGDGVAGQIKVVFKLPPSGLLGNLKTRHALAYIHWFRPLQSFDDPMRMFCLTRSSRQHGPNAEVVPVDRILRINPDVITVQGRWTSRAFLDYWRRVESVLPLFISSSVNINCLQHVDATMSAFIRHHNIPQT</sequence>
<evidence type="ECO:0000256" key="1">
    <source>
        <dbReference type="SAM" id="MobiDB-lite"/>
    </source>
</evidence>
<name>A0A0C9SZW6_PAXIN</name>
<gene>
    <name evidence="2" type="ORF">PAXINDRAFT_17991</name>
</gene>
<dbReference type="OrthoDB" id="2656405at2759"/>
<proteinExistence type="predicted"/>
<dbReference type="EMBL" id="KN819536">
    <property type="protein sequence ID" value="KIJ08910.1"/>
    <property type="molecule type" value="Genomic_DNA"/>
</dbReference>
<feature type="compositionally biased region" description="Acidic residues" evidence="1">
    <location>
        <begin position="133"/>
        <end position="152"/>
    </location>
</feature>
<feature type="region of interest" description="Disordered" evidence="1">
    <location>
        <begin position="126"/>
        <end position="157"/>
    </location>
</feature>
<protein>
    <submittedName>
        <fullName evidence="2">Uncharacterized protein</fullName>
    </submittedName>
</protein>
<organism evidence="2 3">
    <name type="scientific">Paxillus involutus ATCC 200175</name>
    <dbReference type="NCBI Taxonomy" id="664439"/>
    <lineage>
        <taxon>Eukaryota</taxon>
        <taxon>Fungi</taxon>
        <taxon>Dikarya</taxon>
        <taxon>Basidiomycota</taxon>
        <taxon>Agaricomycotina</taxon>
        <taxon>Agaricomycetes</taxon>
        <taxon>Agaricomycetidae</taxon>
        <taxon>Boletales</taxon>
        <taxon>Paxilineae</taxon>
        <taxon>Paxillaceae</taxon>
        <taxon>Paxillus</taxon>
    </lineage>
</organism>
<dbReference type="Proteomes" id="UP000053647">
    <property type="component" value="Unassembled WGS sequence"/>
</dbReference>
<reference evidence="3" key="2">
    <citation type="submission" date="2015-01" db="EMBL/GenBank/DDBJ databases">
        <title>Evolutionary Origins and Diversification of the Mycorrhizal Mutualists.</title>
        <authorList>
            <consortium name="DOE Joint Genome Institute"/>
            <consortium name="Mycorrhizal Genomics Consortium"/>
            <person name="Kohler A."/>
            <person name="Kuo A."/>
            <person name="Nagy L.G."/>
            <person name="Floudas D."/>
            <person name="Copeland A."/>
            <person name="Barry K.W."/>
            <person name="Cichocki N."/>
            <person name="Veneault-Fourrey C."/>
            <person name="LaButti K."/>
            <person name="Lindquist E.A."/>
            <person name="Lipzen A."/>
            <person name="Lundell T."/>
            <person name="Morin E."/>
            <person name="Murat C."/>
            <person name="Riley R."/>
            <person name="Ohm R."/>
            <person name="Sun H."/>
            <person name="Tunlid A."/>
            <person name="Henrissat B."/>
            <person name="Grigoriev I.V."/>
            <person name="Hibbett D.S."/>
            <person name="Martin F."/>
        </authorList>
    </citation>
    <scope>NUCLEOTIDE SEQUENCE [LARGE SCALE GENOMIC DNA]</scope>
    <source>
        <strain evidence="3">ATCC 200175</strain>
    </source>
</reference>
<accession>A0A0C9SZW6</accession>